<gene>
    <name evidence="2" type="ORF">K470DRAFT_21526</name>
</gene>
<accession>A0A6A7C463</accession>
<evidence type="ECO:0000256" key="1">
    <source>
        <dbReference type="SAM" id="MobiDB-lite"/>
    </source>
</evidence>
<keyword evidence="3" id="KW-1185">Reference proteome</keyword>
<proteinExistence type="predicted"/>
<organism evidence="2 3">
    <name type="scientific">Piedraia hortae CBS 480.64</name>
    <dbReference type="NCBI Taxonomy" id="1314780"/>
    <lineage>
        <taxon>Eukaryota</taxon>
        <taxon>Fungi</taxon>
        <taxon>Dikarya</taxon>
        <taxon>Ascomycota</taxon>
        <taxon>Pezizomycotina</taxon>
        <taxon>Dothideomycetes</taxon>
        <taxon>Dothideomycetidae</taxon>
        <taxon>Capnodiales</taxon>
        <taxon>Piedraiaceae</taxon>
        <taxon>Piedraia</taxon>
    </lineage>
</organism>
<dbReference type="EMBL" id="MU005968">
    <property type="protein sequence ID" value="KAF2862047.1"/>
    <property type="molecule type" value="Genomic_DNA"/>
</dbReference>
<dbReference type="AlphaFoldDB" id="A0A6A7C463"/>
<evidence type="ECO:0000313" key="2">
    <source>
        <dbReference type="EMBL" id="KAF2862047.1"/>
    </source>
</evidence>
<dbReference type="Proteomes" id="UP000799421">
    <property type="component" value="Unassembled WGS sequence"/>
</dbReference>
<feature type="region of interest" description="Disordered" evidence="1">
    <location>
        <begin position="131"/>
        <end position="155"/>
    </location>
</feature>
<protein>
    <submittedName>
        <fullName evidence="2">Uncharacterized protein</fullName>
    </submittedName>
</protein>
<reference evidence="2" key="1">
    <citation type="journal article" date="2020" name="Stud. Mycol.">
        <title>101 Dothideomycetes genomes: a test case for predicting lifestyles and emergence of pathogens.</title>
        <authorList>
            <person name="Haridas S."/>
            <person name="Albert R."/>
            <person name="Binder M."/>
            <person name="Bloem J."/>
            <person name="Labutti K."/>
            <person name="Salamov A."/>
            <person name="Andreopoulos B."/>
            <person name="Baker S."/>
            <person name="Barry K."/>
            <person name="Bills G."/>
            <person name="Bluhm B."/>
            <person name="Cannon C."/>
            <person name="Castanera R."/>
            <person name="Culley D."/>
            <person name="Daum C."/>
            <person name="Ezra D."/>
            <person name="Gonzalez J."/>
            <person name="Henrissat B."/>
            <person name="Kuo A."/>
            <person name="Liang C."/>
            <person name="Lipzen A."/>
            <person name="Lutzoni F."/>
            <person name="Magnuson J."/>
            <person name="Mondo S."/>
            <person name="Nolan M."/>
            <person name="Ohm R."/>
            <person name="Pangilinan J."/>
            <person name="Park H.-J."/>
            <person name="Ramirez L."/>
            <person name="Alfaro M."/>
            <person name="Sun H."/>
            <person name="Tritt A."/>
            <person name="Yoshinaga Y."/>
            <person name="Zwiers L.-H."/>
            <person name="Turgeon B."/>
            <person name="Goodwin S."/>
            <person name="Spatafora J."/>
            <person name="Crous P."/>
            <person name="Grigoriev I."/>
        </authorList>
    </citation>
    <scope>NUCLEOTIDE SEQUENCE</scope>
    <source>
        <strain evidence="2">CBS 480.64</strain>
    </source>
</reference>
<evidence type="ECO:0000313" key="3">
    <source>
        <dbReference type="Proteomes" id="UP000799421"/>
    </source>
</evidence>
<sequence length="155" mass="17005">MQCNAQIRVACSGPGTGRHLQIDPHLVEAVSGKCASSRRSQRSRTGNFFFGRGGERSGVVHNPVRHLSSNKRFHSPLAGATEQCVEPAAWREIYVRQAARTCRHRQATATGGVYKGVVQRPGIGNVIGEHEEGVEREGRGSRCSTSEEQRRRRGS</sequence>
<name>A0A6A7C463_9PEZI</name>